<protein>
    <submittedName>
        <fullName evidence="1">Uncharacterized protein</fullName>
    </submittedName>
</protein>
<dbReference type="AlphaFoldDB" id="A0A9P3LKV8"/>
<evidence type="ECO:0000313" key="2">
    <source>
        <dbReference type="Proteomes" id="UP000703269"/>
    </source>
</evidence>
<comment type="caution">
    <text evidence="1">The sequence shown here is derived from an EMBL/GenBank/DDBJ whole genome shotgun (WGS) entry which is preliminary data.</text>
</comment>
<keyword evidence="2" id="KW-1185">Reference proteome</keyword>
<sequence>MFPASASQTSLYGPLGFSDVSFGSQPFGAQPLSDAALAARNPQDDFKQSIHVVQQHLARIQGLARSVLAGIEHAYQPGTNPIQTAAEAESLRQMLLELTEYLRQTGVGALPLLDPVNPIAALPTEEKLLEDTAKSIEAEYAKHQRMQESAATVVNLLTAVDQSLRK</sequence>
<gene>
    <name evidence="1" type="ORF">PsYK624_152660</name>
</gene>
<dbReference type="OrthoDB" id="3203574at2759"/>
<name>A0A9P3LKV8_9APHY</name>
<accession>A0A9P3LKV8</accession>
<dbReference type="EMBL" id="BPQB01000099">
    <property type="protein sequence ID" value="GJE99028.1"/>
    <property type="molecule type" value="Genomic_DNA"/>
</dbReference>
<organism evidence="1 2">
    <name type="scientific">Phanerochaete sordida</name>
    <dbReference type="NCBI Taxonomy" id="48140"/>
    <lineage>
        <taxon>Eukaryota</taxon>
        <taxon>Fungi</taxon>
        <taxon>Dikarya</taxon>
        <taxon>Basidiomycota</taxon>
        <taxon>Agaricomycotina</taxon>
        <taxon>Agaricomycetes</taxon>
        <taxon>Polyporales</taxon>
        <taxon>Phanerochaetaceae</taxon>
        <taxon>Phanerochaete</taxon>
    </lineage>
</organism>
<dbReference type="Proteomes" id="UP000703269">
    <property type="component" value="Unassembled WGS sequence"/>
</dbReference>
<proteinExistence type="predicted"/>
<reference evidence="1 2" key="1">
    <citation type="submission" date="2021-08" db="EMBL/GenBank/DDBJ databases">
        <title>Draft Genome Sequence of Phanerochaete sordida strain YK-624.</title>
        <authorList>
            <person name="Mori T."/>
            <person name="Dohra H."/>
            <person name="Suzuki T."/>
            <person name="Kawagishi H."/>
            <person name="Hirai H."/>
        </authorList>
    </citation>
    <scope>NUCLEOTIDE SEQUENCE [LARGE SCALE GENOMIC DNA]</scope>
    <source>
        <strain evidence="1 2">YK-624</strain>
    </source>
</reference>
<evidence type="ECO:0000313" key="1">
    <source>
        <dbReference type="EMBL" id="GJE99028.1"/>
    </source>
</evidence>